<accession>A0A8X7BGV0</accession>
<dbReference type="Proteomes" id="UP000887159">
    <property type="component" value="Unassembled WGS sequence"/>
</dbReference>
<organism evidence="1 2">
    <name type="scientific">Trichonephila clavipes</name>
    <name type="common">Golden silk orbweaver</name>
    <name type="synonym">Nephila clavipes</name>
    <dbReference type="NCBI Taxonomy" id="2585209"/>
    <lineage>
        <taxon>Eukaryota</taxon>
        <taxon>Metazoa</taxon>
        <taxon>Ecdysozoa</taxon>
        <taxon>Arthropoda</taxon>
        <taxon>Chelicerata</taxon>
        <taxon>Arachnida</taxon>
        <taxon>Araneae</taxon>
        <taxon>Araneomorphae</taxon>
        <taxon>Entelegynae</taxon>
        <taxon>Araneoidea</taxon>
        <taxon>Nephilidae</taxon>
        <taxon>Trichonephila</taxon>
    </lineage>
</organism>
<gene>
    <name evidence="1" type="ORF">TNCV_4073471</name>
</gene>
<evidence type="ECO:0000313" key="1">
    <source>
        <dbReference type="EMBL" id="GFY30034.1"/>
    </source>
</evidence>
<evidence type="ECO:0000313" key="2">
    <source>
        <dbReference type="Proteomes" id="UP000887159"/>
    </source>
</evidence>
<dbReference type="AlphaFoldDB" id="A0A8X7BGV0"/>
<sequence length="88" mass="10056">MMARAYYAHPSIRDHWMLRRMSRCPDQVVSLKRDPQCLGPQASLVLIYRYAAVGMKGSIDLAQPWNRTRICGAEARYAVARPLGLTFM</sequence>
<name>A0A8X7BGV0_TRICX</name>
<reference evidence="1" key="1">
    <citation type="submission" date="2020-08" db="EMBL/GenBank/DDBJ databases">
        <title>Multicomponent nature underlies the extraordinary mechanical properties of spider dragline silk.</title>
        <authorList>
            <person name="Kono N."/>
            <person name="Nakamura H."/>
            <person name="Mori M."/>
            <person name="Yoshida Y."/>
            <person name="Ohtoshi R."/>
            <person name="Malay A.D."/>
            <person name="Moran D.A.P."/>
            <person name="Tomita M."/>
            <person name="Numata K."/>
            <person name="Arakawa K."/>
        </authorList>
    </citation>
    <scope>NUCLEOTIDE SEQUENCE</scope>
</reference>
<protein>
    <submittedName>
        <fullName evidence="1">Uncharacterized protein</fullName>
    </submittedName>
</protein>
<comment type="caution">
    <text evidence="1">The sequence shown here is derived from an EMBL/GenBank/DDBJ whole genome shotgun (WGS) entry which is preliminary data.</text>
</comment>
<keyword evidence="2" id="KW-1185">Reference proteome</keyword>
<proteinExistence type="predicted"/>
<dbReference type="EMBL" id="BMAU01021390">
    <property type="protein sequence ID" value="GFY30034.1"/>
    <property type="molecule type" value="Genomic_DNA"/>
</dbReference>